<dbReference type="InterPro" id="IPR006580">
    <property type="entry name" value="Znf_TTF"/>
</dbReference>
<feature type="domain" description="TTF-type" evidence="2">
    <location>
        <begin position="201"/>
        <end position="296"/>
    </location>
</feature>
<dbReference type="Gramene" id="PUZ37538">
    <property type="protein sequence ID" value="PUZ37538"/>
    <property type="gene ID" value="GQ55_9G127700"/>
</dbReference>
<dbReference type="AlphaFoldDB" id="A0A2T7C2F8"/>
<evidence type="ECO:0000313" key="3">
    <source>
        <dbReference type="EMBL" id="PUZ37538.1"/>
    </source>
</evidence>
<dbReference type="STRING" id="1504633.A0A2T7C2F8"/>
<feature type="region of interest" description="Disordered" evidence="1">
    <location>
        <begin position="38"/>
        <end position="83"/>
    </location>
</feature>
<dbReference type="InterPro" id="IPR008906">
    <property type="entry name" value="HATC_C_dom"/>
</dbReference>
<dbReference type="EMBL" id="CM009757">
    <property type="protein sequence ID" value="PUZ37538.1"/>
    <property type="molecule type" value="Genomic_DNA"/>
</dbReference>
<dbReference type="InterPro" id="IPR012337">
    <property type="entry name" value="RNaseH-like_sf"/>
</dbReference>
<dbReference type="PANTHER" id="PTHR11697">
    <property type="entry name" value="GENERAL TRANSCRIPTION FACTOR 2-RELATED ZINC FINGER PROTEIN"/>
    <property type="match status" value="1"/>
</dbReference>
<accession>A0A2T7C2F8</accession>
<dbReference type="Pfam" id="PF14291">
    <property type="entry name" value="DUF4371"/>
    <property type="match status" value="1"/>
</dbReference>
<dbReference type="Proteomes" id="UP000244336">
    <property type="component" value="Chromosome 9"/>
</dbReference>
<dbReference type="InterPro" id="IPR025398">
    <property type="entry name" value="DUF4371"/>
</dbReference>
<name>A0A2T7C2F8_9POAL</name>
<evidence type="ECO:0000259" key="2">
    <source>
        <dbReference type="SMART" id="SM00597"/>
    </source>
</evidence>
<dbReference type="SUPFAM" id="SSF53098">
    <property type="entry name" value="Ribonuclease H-like"/>
    <property type="match status" value="1"/>
</dbReference>
<reference evidence="3 4" key="1">
    <citation type="submission" date="2018-04" db="EMBL/GenBank/DDBJ databases">
        <title>WGS assembly of Panicum hallii var. hallii HAL2.</title>
        <authorList>
            <person name="Lovell J."/>
            <person name="Jenkins J."/>
            <person name="Lowry D."/>
            <person name="Mamidi S."/>
            <person name="Sreedasyam A."/>
            <person name="Weng X."/>
            <person name="Barry K."/>
            <person name="Bonette J."/>
            <person name="Campitelli B."/>
            <person name="Daum C."/>
            <person name="Gordon S."/>
            <person name="Gould B."/>
            <person name="Lipzen A."/>
            <person name="MacQueen A."/>
            <person name="Palacio-Mejia J."/>
            <person name="Plott C."/>
            <person name="Shakirov E."/>
            <person name="Shu S."/>
            <person name="Yoshinaga Y."/>
            <person name="Zane M."/>
            <person name="Rokhsar D."/>
            <person name="Grimwood J."/>
            <person name="Schmutz J."/>
            <person name="Juenger T."/>
        </authorList>
    </citation>
    <scope>NUCLEOTIDE SEQUENCE [LARGE SCALE GENOMIC DNA]</scope>
    <source>
        <strain evidence="4">cv. HAL2</strain>
    </source>
</reference>
<evidence type="ECO:0000313" key="4">
    <source>
        <dbReference type="Proteomes" id="UP000244336"/>
    </source>
</evidence>
<keyword evidence="4" id="KW-1185">Reference proteome</keyword>
<protein>
    <recommendedName>
        <fullName evidence="2">TTF-type domain-containing protein</fullName>
    </recommendedName>
</protein>
<organism evidence="3 4">
    <name type="scientific">Panicum hallii var. hallii</name>
    <dbReference type="NCBI Taxonomy" id="1504633"/>
    <lineage>
        <taxon>Eukaryota</taxon>
        <taxon>Viridiplantae</taxon>
        <taxon>Streptophyta</taxon>
        <taxon>Embryophyta</taxon>
        <taxon>Tracheophyta</taxon>
        <taxon>Spermatophyta</taxon>
        <taxon>Magnoliopsida</taxon>
        <taxon>Liliopsida</taxon>
        <taxon>Poales</taxon>
        <taxon>Poaceae</taxon>
        <taxon>PACMAD clade</taxon>
        <taxon>Panicoideae</taxon>
        <taxon>Panicodae</taxon>
        <taxon>Paniceae</taxon>
        <taxon>Panicinae</taxon>
        <taxon>Panicum</taxon>
        <taxon>Panicum sect. Panicum</taxon>
    </lineage>
</organism>
<dbReference type="SMART" id="SM00597">
    <property type="entry name" value="ZnF_TTF"/>
    <property type="match status" value="1"/>
</dbReference>
<dbReference type="OrthoDB" id="688334at2759"/>
<dbReference type="GO" id="GO:0046983">
    <property type="term" value="F:protein dimerization activity"/>
    <property type="evidence" value="ECO:0007669"/>
    <property type="project" value="InterPro"/>
</dbReference>
<proteinExistence type="predicted"/>
<evidence type="ECO:0000256" key="1">
    <source>
        <dbReference type="SAM" id="MobiDB-lite"/>
    </source>
</evidence>
<dbReference type="Pfam" id="PF05699">
    <property type="entry name" value="Dimer_Tnp_hAT"/>
    <property type="match status" value="1"/>
</dbReference>
<dbReference type="InterPro" id="IPR055298">
    <property type="entry name" value="AtLOH3-like"/>
</dbReference>
<gene>
    <name evidence="3" type="ORF">GQ55_9G127700</name>
</gene>
<sequence>MDGVAVALASWPSASTVLPRRFVFVASAPRRLVARRAMAADGEQGQRSLGLDGVETEPANPPQDPDGAAATADHRRRPISDASRIGKKLKAVSIKRFFSAVSGYEQTNAIAKGGDGNETEEPVQEAQTENAPQAQGMQIEEGDDIIKEFNQDHIISDPGLRIPIQRFHPNIRDQVKRAYLLKGPTQLKGHTFPHRLCGSNDYRSFQESWFTKYDWLEYSVAKDAAYCFYCFLFKEQPSDGQFGYDAFTKLGFNTWKNAYKVLPLHVGSVNSHHNDARNACADFKNQRTGVDRKFQTYGKDSEIRYKIRLTTALDSAKYLIKQGLSFRGHDESSSSLNKGNYLEMIDSYKEKNEDVRIAFDELCPENAQMLSPDIQKDLVKACAQEVTKVIMGEIGDCRFSVLIDESRDISIKEQMAVVVRFVNSKGNVVERFLGLKHVKETSSEALKKAFVEMLGSHKLPIARIRGQGYDGASNMRGEFNGLQKQIRDDNPYAFYIHCFAHQLQLVVVAVSECCAGIKDFFDYVNLVVTNVGASCKRKDLLTEKHRDNILDRLDSGEILSGRGQHQMTSLVRPGDTRWGSHFNTLLRIESMWDAILPVLIFVNKEKRYANNAGGLVHIMESFNFVFIMKMMLKLFRITNELSQCLQRRDQNIIQAMSLLVDVKARLVDLRSNGWEKLFAEVQAFCDAKNIEIPSMDAPRPRWGRSRQEKGIMVTEEHHYRVDTFYAAVDAINTEMNHRFNEVSSDLLVCFSCLDPRDSFSKFNVDKLVKLARIYHADFSGDDLSNLKDQLETFILHVRRVDDFTGCRDFGSLAVKMVETERHMMFPLVYRLTELALLLPFATASVERVFSVMKIIKTERRNKMDDDWLNDLMICYNEKEIFKGIDNEAVMKRFQALKHRRLNLPRPARHT</sequence>
<dbReference type="PANTHER" id="PTHR11697:SF230">
    <property type="entry name" value="ZINC FINGER, MYM DOMAIN CONTAINING 1"/>
    <property type="match status" value="1"/>
</dbReference>